<dbReference type="AlphaFoldDB" id="A0A060DVM2"/>
<dbReference type="GO" id="GO:0016758">
    <property type="term" value="F:hexosyltransferase activity"/>
    <property type="evidence" value="ECO:0007669"/>
    <property type="project" value="TreeGrafter"/>
</dbReference>
<keyword evidence="1" id="KW-0328">Glycosyltransferase</keyword>
<keyword evidence="3" id="KW-0614">Plasmid</keyword>
<dbReference type="RefSeq" id="WP_040136180.1">
    <property type="nucleotide sequence ID" value="NZ_CP007795.1"/>
</dbReference>
<evidence type="ECO:0000313" key="4">
    <source>
        <dbReference type="Proteomes" id="UP000027186"/>
    </source>
</evidence>
<name>A0A060DVM2_9PROT</name>
<dbReference type="InterPro" id="IPR004629">
    <property type="entry name" value="WecG_TagA_CpsF"/>
</dbReference>
<dbReference type="EMBL" id="CP007795">
    <property type="protein sequence ID" value="AIB14924.1"/>
    <property type="molecule type" value="Genomic_DNA"/>
</dbReference>
<dbReference type="PANTHER" id="PTHR34136">
    <property type="match status" value="1"/>
</dbReference>
<dbReference type="Pfam" id="PF03808">
    <property type="entry name" value="Glyco_tran_WecG"/>
    <property type="match status" value="1"/>
</dbReference>
<evidence type="ECO:0000313" key="3">
    <source>
        <dbReference type="EMBL" id="AIB14924.1"/>
    </source>
</evidence>
<evidence type="ECO:0000256" key="1">
    <source>
        <dbReference type="ARBA" id="ARBA00022676"/>
    </source>
</evidence>
<sequence length="268" mass="29434">MIDHGKKEVLGVYVNAVDYEAGVRAIIDAAEQQKPFAVSALAVHGVMTGALDPEHRYRLNAIDLVTPDGQPVRWALNRLHGAALPDRVYGPNLMLRTCAAAAAKGLPIYLYGATAGLLDTLTTALTERFPGLIIAGARPSAFRTLSAEERAAVDREIIDSGARIVFVGLGCPRQETWVYEHKAALSMPLIAVGAAFDFIAGKQPQAPMWMQNNGLEWLFRLSTEPRRLWRRYVMLNPAFLFLLACQAVQMPLVRSGQARRPKGELRFG</sequence>
<evidence type="ECO:0000256" key="2">
    <source>
        <dbReference type="ARBA" id="ARBA00022679"/>
    </source>
</evidence>
<protein>
    <submittedName>
        <fullName evidence="3">UDP-N-acetyl-D-mannosaminuronic acid transferase</fullName>
    </submittedName>
</protein>
<organism evidence="3 4">
    <name type="scientific">Azospirillum argentinense</name>
    <dbReference type="NCBI Taxonomy" id="2970906"/>
    <lineage>
        <taxon>Bacteria</taxon>
        <taxon>Pseudomonadati</taxon>
        <taxon>Pseudomonadota</taxon>
        <taxon>Alphaproteobacteria</taxon>
        <taxon>Rhodospirillales</taxon>
        <taxon>Azospirillaceae</taxon>
        <taxon>Azospirillum</taxon>
    </lineage>
</organism>
<dbReference type="KEGG" id="abq:ABAZ39_23820"/>
<dbReference type="CDD" id="cd06533">
    <property type="entry name" value="Glyco_transf_WecG_TagA"/>
    <property type="match status" value="1"/>
</dbReference>
<dbReference type="Proteomes" id="UP000027186">
    <property type="component" value="Plasmid AbAZ39_p2"/>
</dbReference>
<accession>A0A060DVM2</accession>
<keyword evidence="2 3" id="KW-0808">Transferase</keyword>
<gene>
    <name evidence="3" type="ORF">ABAZ39_23820</name>
</gene>
<dbReference type="NCBIfam" id="TIGR00696">
    <property type="entry name" value="wecG_tagA_cpsF"/>
    <property type="match status" value="1"/>
</dbReference>
<dbReference type="PANTHER" id="PTHR34136:SF1">
    <property type="entry name" value="UDP-N-ACETYL-D-MANNOSAMINURONIC ACID TRANSFERASE"/>
    <property type="match status" value="1"/>
</dbReference>
<reference evidence="3 4" key="1">
    <citation type="journal article" date="2014" name="Genome Announc.">
        <title>Complete Genome Sequence of the Model Rhizosphere Strain Azospirillum brasilense Az39, Successfully Applied in Agriculture.</title>
        <authorList>
            <person name="Rivera D."/>
            <person name="Revale S."/>
            <person name="Molina R."/>
            <person name="Gualpa J."/>
            <person name="Puente M."/>
            <person name="Maroniche G."/>
            <person name="Paris G."/>
            <person name="Baker D."/>
            <person name="Clavijo B."/>
            <person name="McLay K."/>
            <person name="Spaepen S."/>
            <person name="Perticari A."/>
            <person name="Vazquez M."/>
            <person name="Wisniewski-Dye F."/>
            <person name="Watkins C."/>
            <person name="Martinez-Abarca F."/>
            <person name="Vanderleyden J."/>
            <person name="Cassan F."/>
        </authorList>
    </citation>
    <scope>NUCLEOTIDE SEQUENCE [LARGE SCALE GENOMIC DNA]</scope>
    <source>
        <strain evidence="3 4">Az39</strain>
        <plasmid evidence="3">AbAZ39_p2</plasmid>
    </source>
</reference>
<proteinExistence type="predicted"/>
<geneLocation type="plasmid" evidence="3 4">
    <name>AbAZ39_p2</name>
</geneLocation>